<dbReference type="FunFam" id="2.60.40.60:FF:000007">
    <property type="entry name" value="Protocadherin alpha 2"/>
    <property type="match status" value="1"/>
</dbReference>
<dbReference type="PANTHER" id="PTHR24028">
    <property type="entry name" value="CADHERIN-87A"/>
    <property type="match status" value="1"/>
</dbReference>
<reference evidence="15" key="3">
    <citation type="submission" date="2025-09" db="UniProtKB">
        <authorList>
            <consortium name="Ensembl"/>
        </authorList>
    </citation>
    <scope>IDENTIFICATION</scope>
</reference>
<reference evidence="15" key="1">
    <citation type="submission" date="2021-06" db="EMBL/GenBank/DDBJ databases">
        <authorList>
            <consortium name="Wellcome Sanger Institute Data Sharing"/>
        </authorList>
    </citation>
    <scope>NUCLEOTIDE SEQUENCE [LARGE SCALE GENOMIC DNA]</scope>
</reference>
<dbReference type="InterPro" id="IPR032455">
    <property type="entry name" value="Cadherin_C"/>
</dbReference>
<dbReference type="PROSITE" id="PS50268">
    <property type="entry name" value="CADHERIN_2"/>
    <property type="match status" value="6"/>
</dbReference>
<evidence type="ECO:0000256" key="13">
    <source>
        <dbReference type="SAM" id="Phobius"/>
    </source>
</evidence>
<dbReference type="CDD" id="cd11304">
    <property type="entry name" value="Cadherin_repeat"/>
    <property type="match status" value="6"/>
</dbReference>
<gene>
    <name evidence="15" type="primary">LOC114660099</name>
</gene>
<comment type="subcellular location">
    <subcellularLocation>
        <location evidence="2">Cell membrane</location>
        <topology evidence="2">Single-pass type I membrane protein</topology>
    </subcellularLocation>
</comment>
<evidence type="ECO:0000256" key="12">
    <source>
        <dbReference type="PROSITE-ProRule" id="PRU00043"/>
    </source>
</evidence>
<dbReference type="SUPFAM" id="SSF49313">
    <property type="entry name" value="Cadherin-like"/>
    <property type="match status" value="6"/>
</dbReference>
<keyword evidence="6" id="KW-0677">Repeat</keyword>
<keyword evidence="10 13" id="KW-0472">Membrane</keyword>
<evidence type="ECO:0000256" key="1">
    <source>
        <dbReference type="ARBA" id="ARBA00003436"/>
    </source>
</evidence>
<keyword evidence="4 13" id="KW-0812">Transmembrane</keyword>
<dbReference type="FunFam" id="2.60.40.60:FF:000004">
    <property type="entry name" value="Protocadherin 1 gamma 2"/>
    <property type="match status" value="1"/>
</dbReference>
<evidence type="ECO:0000256" key="2">
    <source>
        <dbReference type="ARBA" id="ARBA00004251"/>
    </source>
</evidence>
<dbReference type="FunFam" id="2.60.40.60:FF:000002">
    <property type="entry name" value="Protocadherin alpha 2"/>
    <property type="match status" value="1"/>
</dbReference>
<keyword evidence="3" id="KW-1003">Cell membrane</keyword>
<dbReference type="GO" id="GO:0007156">
    <property type="term" value="P:homophilic cell adhesion via plasma membrane adhesion molecules"/>
    <property type="evidence" value="ECO:0007669"/>
    <property type="project" value="InterPro"/>
</dbReference>
<dbReference type="Pfam" id="PF16492">
    <property type="entry name" value="Cadherin_C_2"/>
    <property type="match status" value="1"/>
</dbReference>
<reference evidence="15" key="2">
    <citation type="submission" date="2025-08" db="UniProtKB">
        <authorList>
            <consortium name="Ensembl"/>
        </authorList>
    </citation>
    <scope>IDENTIFICATION</scope>
</reference>
<evidence type="ECO:0000256" key="6">
    <source>
        <dbReference type="ARBA" id="ARBA00022737"/>
    </source>
</evidence>
<dbReference type="FunFam" id="2.60.40.60:FF:000001">
    <property type="entry name" value="Protocadherin alpha 2"/>
    <property type="match status" value="1"/>
</dbReference>
<dbReference type="Gene3D" id="2.60.40.60">
    <property type="entry name" value="Cadherins"/>
    <property type="match status" value="6"/>
</dbReference>
<keyword evidence="16" id="KW-1185">Reference proteome</keyword>
<dbReference type="PANTHER" id="PTHR24028:SF296">
    <property type="entry name" value="PROTOCADHERIN 1 GAMMA 11 PRECURSOR-RELATED"/>
    <property type="match status" value="1"/>
</dbReference>
<dbReference type="InterPro" id="IPR015919">
    <property type="entry name" value="Cadherin-like_sf"/>
</dbReference>
<dbReference type="SMART" id="SM00112">
    <property type="entry name" value="CA"/>
    <property type="match status" value="6"/>
</dbReference>
<keyword evidence="11" id="KW-0325">Glycoprotein</keyword>
<feature type="domain" description="Cadherin" evidence="14">
    <location>
        <begin position="331"/>
        <end position="435"/>
    </location>
</feature>
<feature type="domain" description="Cadherin" evidence="14">
    <location>
        <begin position="226"/>
        <end position="330"/>
    </location>
</feature>
<dbReference type="InterPro" id="IPR002126">
    <property type="entry name" value="Cadherin-like_dom"/>
</dbReference>
<evidence type="ECO:0000256" key="4">
    <source>
        <dbReference type="ARBA" id="ARBA00022692"/>
    </source>
</evidence>
<accession>A0A8C4SHW1</accession>
<dbReference type="GO" id="GO:0005886">
    <property type="term" value="C:plasma membrane"/>
    <property type="evidence" value="ECO:0007669"/>
    <property type="project" value="UniProtKB-SubCell"/>
</dbReference>
<evidence type="ECO:0000313" key="16">
    <source>
        <dbReference type="Proteomes" id="UP000694620"/>
    </source>
</evidence>
<evidence type="ECO:0000256" key="9">
    <source>
        <dbReference type="ARBA" id="ARBA00022989"/>
    </source>
</evidence>
<keyword evidence="5" id="KW-0732">Signal</keyword>
<dbReference type="InterPro" id="IPR020894">
    <property type="entry name" value="Cadherin_CS"/>
</dbReference>
<dbReference type="Pfam" id="PF00028">
    <property type="entry name" value="Cadherin"/>
    <property type="match status" value="5"/>
</dbReference>
<evidence type="ECO:0000256" key="3">
    <source>
        <dbReference type="ARBA" id="ARBA00022475"/>
    </source>
</evidence>
<dbReference type="AlphaFoldDB" id="A0A8C4SHW1"/>
<dbReference type="GO" id="GO:0005509">
    <property type="term" value="F:calcium ion binding"/>
    <property type="evidence" value="ECO:0007669"/>
    <property type="project" value="UniProtKB-UniRule"/>
</dbReference>
<feature type="transmembrane region" description="Helical" evidence="13">
    <location>
        <begin position="670"/>
        <end position="695"/>
    </location>
</feature>
<dbReference type="InterPro" id="IPR050174">
    <property type="entry name" value="Protocadherin/Cadherin-CA"/>
</dbReference>
<protein>
    <submittedName>
        <fullName evidence="15">Protocadherin gamma-A11-like</fullName>
    </submittedName>
</protein>
<dbReference type="PROSITE" id="PS00232">
    <property type="entry name" value="CADHERIN_1"/>
    <property type="match status" value="3"/>
</dbReference>
<evidence type="ECO:0000256" key="7">
    <source>
        <dbReference type="ARBA" id="ARBA00022837"/>
    </source>
</evidence>
<evidence type="ECO:0000256" key="11">
    <source>
        <dbReference type="ARBA" id="ARBA00023180"/>
    </source>
</evidence>
<evidence type="ECO:0000256" key="10">
    <source>
        <dbReference type="ARBA" id="ARBA00023136"/>
    </source>
</evidence>
<dbReference type="GeneTree" id="ENSGT00940000164468"/>
<dbReference type="Proteomes" id="UP000694620">
    <property type="component" value="Chromosome 11"/>
</dbReference>
<feature type="domain" description="Cadherin" evidence="14">
    <location>
        <begin position="117"/>
        <end position="225"/>
    </location>
</feature>
<organism evidence="15 16">
    <name type="scientific">Erpetoichthys calabaricus</name>
    <name type="common">Rope fish</name>
    <name type="synonym">Calamoichthys calabaricus</name>
    <dbReference type="NCBI Taxonomy" id="27687"/>
    <lineage>
        <taxon>Eukaryota</taxon>
        <taxon>Metazoa</taxon>
        <taxon>Chordata</taxon>
        <taxon>Craniata</taxon>
        <taxon>Vertebrata</taxon>
        <taxon>Euteleostomi</taxon>
        <taxon>Actinopterygii</taxon>
        <taxon>Polypteriformes</taxon>
        <taxon>Polypteridae</taxon>
        <taxon>Erpetoichthys</taxon>
    </lineage>
</organism>
<dbReference type="FunFam" id="2.60.40.60:FF:000006">
    <property type="entry name" value="Protocadherin alpha 2"/>
    <property type="match status" value="1"/>
</dbReference>
<comment type="function">
    <text evidence="1">Potential calcium-dependent cell-adhesion protein. May be involved in the establishment and maintenance of specific neuronal connections in the brain.</text>
</comment>
<evidence type="ECO:0000256" key="8">
    <source>
        <dbReference type="ARBA" id="ARBA00022889"/>
    </source>
</evidence>
<evidence type="ECO:0000259" key="14">
    <source>
        <dbReference type="PROSITE" id="PS50268"/>
    </source>
</evidence>
<sequence length="783" mass="86787">MMQKALLQLIKGEVRYSISEEMIAGSLVGNVAKDLGLDILRLKTSRARIFTEGGMEYFELNANKGTLVVKDRIDREQLCAQITPCFLNLQIVLEDPIEFYHVAVEIVDVNDNDPMFPNKNIKLEISEASMPGARFALLSAIDYDVGLNALQTYTLSPTDNFNLKIRKQSDGSSSIDLLLVKQLDRENQEEHVVLLTAVDNGSPRRSGTVEIRIVVLDANDNAPIFTQDVYKTAVKENVLIGSGLITVTATDADKELYGWVTYSVTHVTDNCGDLFEINSTSGEIKVTGQLDYETFKKYEITVQAKDTGGYTDSCKVMVDIIDVNDNIPLITLMSVSSEIPEDSGPGTVIAVINVQDKDSGKNGQVTCLIDDNIPFKLKPSINNLYSLETGVLLDREITSQYNITIYARDEGKPSLSSSITLSLGVKDVNDNPPKFEQQHYTAYITENNSPGYSFFSLRANDDDSGVNSKLYYFIQDHFIQNISVSSYISINSEEGTLCSVRSFDYEQFNRFQVSVIAKDGGSPSFSASAIVDILVQDQNDNAPQILFPVQNKASTGPEILPRTADVGYLVTKVVAVDKDSGQNAWLSYKLIKSTDQALFKLGMHNGELRTVREVTEKDSTRQTLVISVEDNGQPAQSTTVTINVAVTDSFPQALAEFNDLSQEVTGEADLTFYLVLALAIVSFLFLTFIVILITFKIYSWRRSRLFKACSNGNLPVIPYYPPRYADVGGTGTLRHVYNYEVCLTTDSGRSDFKYIKPVLHSGTNLIMGETPRKKKKGLNFLII</sequence>
<feature type="domain" description="Cadherin" evidence="14">
    <location>
        <begin position="57"/>
        <end position="116"/>
    </location>
</feature>
<dbReference type="InterPro" id="IPR013164">
    <property type="entry name" value="Cadherin_N"/>
</dbReference>
<evidence type="ECO:0000256" key="5">
    <source>
        <dbReference type="ARBA" id="ARBA00022729"/>
    </source>
</evidence>
<keyword evidence="9 13" id="KW-1133">Transmembrane helix</keyword>
<proteinExistence type="predicted"/>
<evidence type="ECO:0000313" key="15">
    <source>
        <dbReference type="Ensembl" id="ENSECRP00000016582.1"/>
    </source>
</evidence>
<name>A0A8C4SHW1_ERPCA</name>
<dbReference type="Ensembl" id="ENSECRT00000016877.1">
    <property type="protein sequence ID" value="ENSECRP00000016582.1"/>
    <property type="gene ID" value="ENSECRG00000011039.1"/>
</dbReference>
<keyword evidence="8" id="KW-0130">Cell adhesion</keyword>
<dbReference type="FunFam" id="2.60.40.60:FF:000129">
    <property type="entry name" value="protocadherin alpha-C2 isoform X1"/>
    <property type="match status" value="1"/>
</dbReference>
<dbReference type="PRINTS" id="PR00205">
    <property type="entry name" value="CADHERIN"/>
</dbReference>
<feature type="domain" description="Cadherin" evidence="14">
    <location>
        <begin position="436"/>
        <end position="545"/>
    </location>
</feature>
<dbReference type="Pfam" id="PF08266">
    <property type="entry name" value="Cadherin_2"/>
    <property type="match status" value="1"/>
</dbReference>
<feature type="domain" description="Cadherin" evidence="14">
    <location>
        <begin position="560"/>
        <end position="657"/>
    </location>
</feature>
<keyword evidence="7 12" id="KW-0106">Calcium</keyword>